<protein>
    <recommendedName>
        <fullName evidence="4">DRBM domain-containing protein</fullName>
    </recommendedName>
</protein>
<proteinExistence type="predicted"/>
<dbReference type="Gene3D" id="3.30.160.20">
    <property type="match status" value="2"/>
</dbReference>
<dbReference type="InterPro" id="IPR014720">
    <property type="entry name" value="dsRBD_dom"/>
</dbReference>
<organism evidence="5 6">
    <name type="scientific">Dryococelus australis</name>
    <dbReference type="NCBI Taxonomy" id="614101"/>
    <lineage>
        <taxon>Eukaryota</taxon>
        <taxon>Metazoa</taxon>
        <taxon>Ecdysozoa</taxon>
        <taxon>Arthropoda</taxon>
        <taxon>Hexapoda</taxon>
        <taxon>Insecta</taxon>
        <taxon>Pterygota</taxon>
        <taxon>Neoptera</taxon>
        <taxon>Polyneoptera</taxon>
        <taxon>Phasmatodea</taxon>
        <taxon>Verophasmatodea</taxon>
        <taxon>Anareolatae</taxon>
        <taxon>Phasmatidae</taxon>
        <taxon>Eurycanthinae</taxon>
        <taxon>Dryococelus</taxon>
    </lineage>
</organism>
<accession>A0ABQ9IEG4</accession>
<dbReference type="Proteomes" id="UP001159363">
    <property type="component" value="Chromosome 1"/>
</dbReference>
<feature type="region of interest" description="Disordered" evidence="3">
    <location>
        <begin position="752"/>
        <end position="784"/>
    </location>
</feature>
<dbReference type="EMBL" id="JARBHB010000001">
    <property type="protein sequence ID" value="KAJ8895062.1"/>
    <property type="molecule type" value="Genomic_DNA"/>
</dbReference>
<feature type="compositionally biased region" description="Polar residues" evidence="3">
    <location>
        <begin position="640"/>
        <end position="662"/>
    </location>
</feature>
<feature type="region of interest" description="Disordered" evidence="3">
    <location>
        <begin position="640"/>
        <end position="664"/>
    </location>
</feature>
<feature type="compositionally biased region" description="Basic and acidic residues" evidence="3">
    <location>
        <begin position="752"/>
        <end position="761"/>
    </location>
</feature>
<dbReference type="SUPFAM" id="SSF54768">
    <property type="entry name" value="dsRNA-binding domain-like"/>
    <property type="match status" value="2"/>
</dbReference>
<evidence type="ECO:0000256" key="1">
    <source>
        <dbReference type="ARBA" id="ARBA00022884"/>
    </source>
</evidence>
<dbReference type="PROSITE" id="PS50137">
    <property type="entry name" value="DS_RBD"/>
    <property type="match status" value="2"/>
</dbReference>
<dbReference type="PANTHER" id="PTHR46205:SF3">
    <property type="entry name" value="LOQUACIOUS, ISOFORM B"/>
    <property type="match status" value="1"/>
</dbReference>
<gene>
    <name evidence="5" type="ORF">PR048_000387</name>
</gene>
<dbReference type="CDD" id="cd00048">
    <property type="entry name" value="DSRM_SF"/>
    <property type="match status" value="1"/>
</dbReference>
<evidence type="ECO:0000256" key="3">
    <source>
        <dbReference type="SAM" id="MobiDB-lite"/>
    </source>
</evidence>
<name>A0ABQ9IEG4_9NEOP</name>
<evidence type="ECO:0000256" key="2">
    <source>
        <dbReference type="PROSITE-ProRule" id="PRU00266"/>
    </source>
</evidence>
<dbReference type="InterPro" id="IPR051247">
    <property type="entry name" value="RLC_Component"/>
</dbReference>
<keyword evidence="6" id="KW-1185">Reference proteome</keyword>
<dbReference type="PANTHER" id="PTHR46205">
    <property type="entry name" value="LOQUACIOUS, ISOFORM B"/>
    <property type="match status" value="1"/>
</dbReference>
<dbReference type="SMART" id="SM00358">
    <property type="entry name" value="DSRM"/>
    <property type="match status" value="2"/>
</dbReference>
<feature type="domain" description="DRBM" evidence="4">
    <location>
        <begin position="680"/>
        <end position="747"/>
    </location>
</feature>
<feature type="domain" description="DRBM" evidence="4">
    <location>
        <begin position="199"/>
        <end position="261"/>
    </location>
</feature>
<sequence length="1294" mass="143314">MTFRTAAPFDIYLSTAAPPCGSLATELLRPHYWVLDPLSYCGSWEGMEDTPQTKKKGEMTKLFLTVTMATKLYYYTTKDDYSCIYNLGLIWTYCGTYGEGVYLTDVHPKNVGMEVVKHSYAGQQREYPDTEVCLETSADKFEANKINTNSGDKIWISKSQLLFSYFEFGYFWSGKSAWNTFPLSSQIKLEHRTLCVTKSPLSQLKELLDRQGLMSDFKFEHINNLYVCTATYQNKIAVATGRTKKSSKHEAAKCLIRQILLENKNSYSLMFEQLGSNVVKERAHESTVQTKQTTSFIGENKRGNNLIKMLQDITLAHSSPVRTFKHCNSDSMAEINNPVSVATEIIQHFNNSGKNSGVACSEDNFVNNFATKSLQESNVLTIQRAGLHSKNLRESSHELFAKCSLSSVHEQNVAKIRSPIFRSETEEERSRNSHISLSNAGICGTACNEGNALNKTALVCSHESSISENLNAEIRIFLPGENNCVNYLSGKLQDIRIENSSPLSAHKPVTPENTTNMGTSSFEPVAENITSSENRNHSPYTHSVGKSGATCNGDNVVNKIVKKDSQALNNSINNKADIRFQKILETLKEKSVAQSSPVPTYRCTTSENTRTTGSSFFGSKTGDIAESDIGRRKIVTNVVSPAESTRAGSTTDPLPRSSSPGSDTEVRVFQEAKDVIVASNYVGNLQCLCDGRGWSHPKYEGVQSREADRGAFFIDCVLRGFCERGTGYSKKQAKQHAAMKILKRVKYLEPSDSQKGEEGVKRNHLSAVDQDRANEPPNASRSILPHEKNRDWEFRQVAVRSPACLTIVCLYSYFVLSYTNENSSICPRTLRSPAEGCRADHVPQRYEFCRAGPVACGELLQGELALAHVCTFSVHAAGASNRSVALRKLNTLRTTHKRAARDPLHASGGVSCRATGYLKSARPTDCRINRLYPYEVFGVSGSKLTCPIGDATVYRVGMVANLVYSCGTTADLDTQHRIRLNVQQDAEQQLVRHLIGSDLCQDQWQAERKKLLPYVASSCSRTLEKGKWFVPLVQGDILGCICALATNSDGNNVTSHPGCTIQVHEAEVLQAPSRTVGFTRRFHTLSSIQAKNTSLSVVPQSPVVVHPSLRSRTLDQTASIKDCRPLGCSSASQSHQNILASSLKVSQTLAGERRSVTPASLAAVAIQGIPRRWNQETASASFHEEGSARWVSDYGAGQLSRCQLQQIVLKSVTTADNLFGTVIEVPRQAKKQTARNNHPHKSVEQYYLRYIFLPCVDGFNVSLQQRICRDKDILSPLEILLPKHAHENCVKELE</sequence>
<comment type="caution">
    <text evidence="5">The sequence shown here is derived from an EMBL/GenBank/DDBJ whole genome shotgun (WGS) entry which is preliminary data.</text>
</comment>
<evidence type="ECO:0000259" key="4">
    <source>
        <dbReference type="PROSITE" id="PS50137"/>
    </source>
</evidence>
<keyword evidence="1 2" id="KW-0694">RNA-binding</keyword>
<evidence type="ECO:0000313" key="5">
    <source>
        <dbReference type="EMBL" id="KAJ8895062.1"/>
    </source>
</evidence>
<reference evidence="5 6" key="1">
    <citation type="submission" date="2023-02" db="EMBL/GenBank/DDBJ databases">
        <title>LHISI_Scaffold_Assembly.</title>
        <authorList>
            <person name="Stuart O.P."/>
            <person name="Cleave R."/>
            <person name="Magrath M.J.L."/>
            <person name="Mikheyev A.S."/>
        </authorList>
    </citation>
    <scope>NUCLEOTIDE SEQUENCE [LARGE SCALE GENOMIC DNA]</scope>
    <source>
        <strain evidence="5">Daus_M_001</strain>
        <tissue evidence="5">Leg muscle</tissue>
    </source>
</reference>
<evidence type="ECO:0000313" key="6">
    <source>
        <dbReference type="Proteomes" id="UP001159363"/>
    </source>
</evidence>